<dbReference type="EMBL" id="MHNK01000014">
    <property type="protein sequence ID" value="OGZ43487.1"/>
    <property type="molecule type" value="Genomic_DNA"/>
</dbReference>
<protein>
    <submittedName>
        <fullName evidence="2">Uncharacterized protein</fullName>
    </submittedName>
</protein>
<evidence type="ECO:0000256" key="1">
    <source>
        <dbReference type="SAM" id="Phobius"/>
    </source>
</evidence>
<proteinExistence type="predicted"/>
<reference evidence="2 3" key="1">
    <citation type="journal article" date="2016" name="Nat. Commun.">
        <title>Thousands of microbial genomes shed light on interconnected biogeochemical processes in an aquifer system.</title>
        <authorList>
            <person name="Anantharaman K."/>
            <person name="Brown C.T."/>
            <person name="Hug L.A."/>
            <person name="Sharon I."/>
            <person name="Castelle C.J."/>
            <person name="Probst A.J."/>
            <person name="Thomas B.C."/>
            <person name="Singh A."/>
            <person name="Wilkins M.J."/>
            <person name="Karaoz U."/>
            <person name="Brodie E.L."/>
            <person name="Williams K.H."/>
            <person name="Hubbard S.S."/>
            <person name="Banfield J.F."/>
        </authorList>
    </citation>
    <scope>NUCLEOTIDE SEQUENCE [LARGE SCALE GENOMIC DNA]</scope>
</reference>
<name>A0A1G2G058_9BACT</name>
<keyword evidence="1" id="KW-1133">Transmembrane helix</keyword>
<keyword evidence="1" id="KW-0472">Membrane</keyword>
<dbReference type="AlphaFoldDB" id="A0A1G2G058"/>
<keyword evidence="1" id="KW-0812">Transmembrane</keyword>
<accession>A0A1G2G058</accession>
<feature type="transmembrane region" description="Helical" evidence="1">
    <location>
        <begin position="69"/>
        <end position="94"/>
    </location>
</feature>
<dbReference type="Proteomes" id="UP000177480">
    <property type="component" value="Unassembled WGS sequence"/>
</dbReference>
<organism evidence="2 3">
    <name type="scientific">Candidatus Ryanbacteria bacterium RIFCSPHIGHO2_01_FULL_45_22</name>
    <dbReference type="NCBI Taxonomy" id="1802114"/>
    <lineage>
        <taxon>Bacteria</taxon>
        <taxon>Candidatus Ryaniibacteriota</taxon>
    </lineage>
</organism>
<evidence type="ECO:0000313" key="2">
    <source>
        <dbReference type="EMBL" id="OGZ43487.1"/>
    </source>
</evidence>
<gene>
    <name evidence="2" type="ORF">A2719_03970</name>
</gene>
<evidence type="ECO:0000313" key="3">
    <source>
        <dbReference type="Proteomes" id="UP000177480"/>
    </source>
</evidence>
<sequence>MTVQVVVLLGSRVPEHPEEKLGEKSVAGLSATVNALFPGKVSIVPEALPENVVVELPDTTCSVKADGVVVLPCTFFITINFAVVGGGIILHLAARLLL</sequence>
<comment type="caution">
    <text evidence="2">The sequence shown here is derived from an EMBL/GenBank/DDBJ whole genome shotgun (WGS) entry which is preliminary data.</text>
</comment>